<reference evidence="2 3" key="1">
    <citation type="journal article" date="2018" name="Front. Plant Sci.">
        <title>Red Clover (Trifolium pratense) and Zigzag Clover (T. medium) - A Picture of Genomic Similarities and Differences.</title>
        <authorList>
            <person name="Dluhosova J."/>
            <person name="Istvanek J."/>
            <person name="Nedelnik J."/>
            <person name="Repkova J."/>
        </authorList>
    </citation>
    <scope>NUCLEOTIDE SEQUENCE [LARGE SCALE GENOMIC DNA]</scope>
    <source>
        <strain evidence="3">cv. 10/8</strain>
        <tissue evidence="2">Leaf</tissue>
    </source>
</reference>
<feature type="region of interest" description="Disordered" evidence="1">
    <location>
        <begin position="1"/>
        <end position="42"/>
    </location>
</feature>
<name>A0A392S5S9_9FABA</name>
<protein>
    <submittedName>
        <fullName evidence="2">Uncharacterized protein</fullName>
    </submittedName>
</protein>
<evidence type="ECO:0000256" key="1">
    <source>
        <dbReference type="SAM" id="MobiDB-lite"/>
    </source>
</evidence>
<dbReference type="Proteomes" id="UP000265520">
    <property type="component" value="Unassembled WGS sequence"/>
</dbReference>
<keyword evidence="3" id="KW-1185">Reference proteome</keyword>
<evidence type="ECO:0000313" key="2">
    <source>
        <dbReference type="EMBL" id="MCI43236.1"/>
    </source>
</evidence>
<sequence length="42" mass="4634">MEKASQGGHNHKQVLLNAQRSHHPRVSGALYAQNPKLLDNST</sequence>
<evidence type="ECO:0000313" key="3">
    <source>
        <dbReference type="Proteomes" id="UP000265520"/>
    </source>
</evidence>
<proteinExistence type="predicted"/>
<dbReference type="EMBL" id="LXQA010314578">
    <property type="protein sequence ID" value="MCI43236.1"/>
    <property type="molecule type" value="Genomic_DNA"/>
</dbReference>
<comment type="caution">
    <text evidence="2">The sequence shown here is derived from an EMBL/GenBank/DDBJ whole genome shotgun (WGS) entry which is preliminary data.</text>
</comment>
<feature type="non-terminal residue" evidence="2">
    <location>
        <position position="42"/>
    </location>
</feature>
<dbReference type="AlphaFoldDB" id="A0A392S5S9"/>
<organism evidence="2 3">
    <name type="scientific">Trifolium medium</name>
    <dbReference type="NCBI Taxonomy" id="97028"/>
    <lineage>
        <taxon>Eukaryota</taxon>
        <taxon>Viridiplantae</taxon>
        <taxon>Streptophyta</taxon>
        <taxon>Embryophyta</taxon>
        <taxon>Tracheophyta</taxon>
        <taxon>Spermatophyta</taxon>
        <taxon>Magnoliopsida</taxon>
        <taxon>eudicotyledons</taxon>
        <taxon>Gunneridae</taxon>
        <taxon>Pentapetalae</taxon>
        <taxon>rosids</taxon>
        <taxon>fabids</taxon>
        <taxon>Fabales</taxon>
        <taxon>Fabaceae</taxon>
        <taxon>Papilionoideae</taxon>
        <taxon>50 kb inversion clade</taxon>
        <taxon>NPAAA clade</taxon>
        <taxon>Hologalegina</taxon>
        <taxon>IRL clade</taxon>
        <taxon>Trifolieae</taxon>
        <taxon>Trifolium</taxon>
    </lineage>
</organism>
<accession>A0A392S5S9</accession>